<name>A0A812XJG6_SYMPI</name>
<accession>A0A812XJG6</accession>
<keyword evidence="10" id="KW-1185">Reference proteome</keyword>
<proteinExistence type="predicted"/>
<evidence type="ECO:0000256" key="2">
    <source>
        <dbReference type="ARBA" id="ARBA00022692"/>
    </source>
</evidence>
<feature type="compositionally biased region" description="Polar residues" evidence="6">
    <location>
        <begin position="928"/>
        <end position="937"/>
    </location>
</feature>
<feature type="region of interest" description="Disordered" evidence="6">
    <location>
        <begin position="926"/>
        <end position="958"/>
    </location>
</feature>
<dbReference type="AlphaFoldDB" id="A0A812XJG6"/>
<gene>
    <name evidence="9" type="primary">PIP5K4</name>
    <name evidence="9" type="ORF">SPIL2461_LOCUS21608</name>
</gene>
<feature type="transmembrane region" description="Helical" evidence="7">
    <location>
        <begin position="242"/>
        <end position="263"/>
    </location>
</feature>
<dbReference type="Pfam" id="PF08016">
    <property type="entry name" value="PKD_channel"/>
    <property type="match status" value="1"/>
</dbReference>
<dbReference type="EMBL" id="CAJNIZ010046404">
    <property type="protein sequence ID" value="CAE7747759.1"/>
    <property type="molecule type" value="Genomic_DNA"/>
</dbReference>
<evidence type="ECO:0000256" key="6">
    <source>
        <dbReference type="SAM" id="MobiDB-lite"/>
    </source>
</evidence>
<organism evidence="9 10">
    <name type="scientific">Symbiodinium pilosum</name>
    <name type="common">Dinoflagellate</name>
    <dbReference type="NCBI Taxonomy" id="2952"/>
    <lineage>
        <taxon>Eukaryota</taxon>
        <taxon>Sar</taxon>
        <taxon>Alveolata</taxon>
        <taxon>Dinophyceae</taxon>
        <taxon>Suessiales</taxon>
        <taxon>Symbiodiniaceae</taxon>
        <taxon>Symbiodinium</taxon>
    </lineage>
</organism>
<keyword evidence="2 7" id="KW-0812">Transmembrane</keyword>
<dbReference type="SUPFAM" id="SSF82185">
    <property type="entry name" value="Histone H3 K4-specific methyltransferase SET7/9 N-terminal domain"/>
    <property type="match status" value="2"/>
</dbReference>
<feature type="compositionally biased region" description="Low complexity" evidence="6">
    <location>
        <begin position="489"/>
        <end position="522"/>
    </location>
</feature>
<feature type="transmembrane region" description="Helical" evidence="7">
    <location>
        <begin position="128"/>
        <end position="150"/>
    </location>
</feature>
<comment type="subcellular location">
    <subcellularLocation>
        <location evidence="1">Membrane</location>
        <topology evidence="1">Multi-pass membrane protein</topology>
    </subcellularLocation>
</comment>
<evidence type="ECO:0000313" key="10">
    <source>
        <dbReference type="Proteomes" id="UP000649617"/>
    </source>
</evidence>
<protein>
    <submittedName>
        <fullName evidence="9">PIP5K4 protein</fullName>
    </submittedName>
</protein>
<dbReference type="Pfam" id="PF02493">
    <property type="entry name" value="MORN"/>
    <property type="match status" value="8"/>
</dbReference>
<dbReference type="GO" id="GO:0016020">
    <property type="term" value="C:membrane"/>
    <property type="evidence" value="ECO:0007669"/>
    <property type="project" value="UniProtKB-SubCell"/>
</dbReference>
<feature type="domain" description="Polycystin cation channel PKD1/PKD2" evidence="8">
    <location>
        <begin position="187"/>
        <end position="330"/>
    </location>
</feature>
<keyword evidence="5 7" id="KW-0472">Membrane</keyword>
<reference evidence="9" key="1">
    <citation type="submission" date="2021-02" db="EMBL/GenBank/DDBJ databases">
        <authorList>
            <person name="Dougan E. K."/>
            <person name="Rhodes N."/>
            <person name="Thang M."/>
            <person name="Chan C."/>
        </authorList>
    </citation>
    <scope>NUCLEOTIDE SEQUENCE</scope>
</reference>
<dbReference type="PANTHER" id="PTHR23084:SF263">
    <property type="entry name" value="MORN REPEAT-CONTAINING PROTEIN 1"/>
    <property type="match status" value="1"/>
</dbReference>
<comment type="caution">
    <text evidence="9">The sequence shown here is derived from an EMBL/GenBank/DDBJ whole genome shotgun (WGS) entry which is preliminary data.</text>
</comment>
<dbReference type="Gene3D" id="2.20.110.10">
    <property type="entry name" value="Histone H3 K4-specific methyltransferase SET7/9 N-terminal domain"/>
    <property type="match status" value="4"/>
</dbReference>
<evidence type="ECO:0000256" key="1">
    <source>
        <dbReference type="ARBA" id="ARBA00004141"/>
    </source>
</evidence>
<dbReference type="SMART" id="SM00698">
    <property type="entry name" value="MORN"/>
    <property type="match status" value="8"/>
</dbReference>
<keyword evidence="3" id="KW-0677">Repeat</keyword>
<feature type="transmembrane region" description="Helical" evidence="7">
    <location>
        <begin position="301"/>
        <end position="325"/>
    </location>
</feature>
<evidence type="ECO:0000313" key="9">
    <source>
        <dbReference type="EMBL" id="CAE7747759.1"/>
    </source>
</evidence>
<evidence type="ECO:0000259" key="8">
    <source>
        <dbReference type="Pfam" id="PF08016"/>
    </source>
</evidence>
<sequence>MEDGCANASSGCSCNWCRTQTPPSPWLTERTQRIEVAMASFNAEYGLLTLTGVNIWISRGGRMRKRVELMSLWINFSQPTAENMPAIVFAGIWLLCLVYIFLNELVEISYAIRNAEARWHRALLEDYIGLWNVVDWLSIAVAIVVLVYWFGLASEVSKLQLQLGHLQNQELSQGVLERVMRVGHVAAFYEAVEAVSTEEKRFRLILCFYPMLLLLRLFKSFAAQPRLAVVTDTIKLASQDLLHFGIVSVAVLACLCLNAVLLFGRDEEAFGNLFRSLHTAFRMMFGDWDWMPMERVSRTGAYLWFTMFMVLVVIILLNMLLAIILDNYMDVKRVSASADSLGAQIQEMYRRRKMLKRKERVRLNDIWDSFVAEARGRPKIALARDRQVTAEMLQQIVPGIPLSQASRTLQNSWLAHLKATTAPFELKHSSRHLSMFEVESRKVRNGLFFLFDRLDFYDTRHDGEGAEKERERADGTSSQPNSPVPRSPSSPRSPKMRSPGSGRTSGRSARSARGDSAAGPSDMEQEINMQMQRLSVEAAEKLATVLSSVDKTQGRIEEKQAAIQSSMRDMLQVLLQQQTWPSGEKYTGQFFKGSFHGRGTRSWPNGDSYTGEFKHGEQEGEGKFESAAEGWFYIGRWIHGQMCGHGEKTFPDGVVYVGEWKRGSRHGTGCLTWPSGAQYEGQFLDDCIEGYGRKSFPDGSWCEGEFKDGELEGHGTFHWPDSTEFEGLWHKSEVVGPGIHRFPDGTSVAGNFEDCGASGEGTKTWAKGCSYAGRLLHNQIHHYGVLRWSDGRCYVGHFKDEAMHGVGMLTWNDGQGSCVYKAQVRDTIGKAAELAEQLEFFGSVKESSMTYCCGGRMAKTSTKAYQDLEEAERALASAANGENLDGRPLADAGIRSEEARAYLDPLTDRGPADVLETQGPIDVEEVESVQSATTRTDFPSPPGEGSMLPLIPAACRQG</sequence>
<dbReference type="InterPro" id="IPR003409">
    <property type="entry name" value="MORN"/>
</dbReference>
<evidence type="ECO:0000256" key="4">
    <source>
        <dbReference type="ARBA" id="ARBA00022989"/>
    </source>
</evidence>
<dbReference type="PANTHER" id="PTHR23084">
    <property type="entry name" value="PHOSPHATIDYLINOSITOL-4-PHOSPHATE 5-KINASE RELATED"/>
    <property type="match status" value="1"/>
</dbReference>
<feature type="compositionally biased region" description="Basic and acidic residues" evidence="6">
    <location>
        <begin position="464"/>
        <end position="474"/>
    </location>
</feature>
<dbReference type="Proteomes" id="UP000649617">
    <property type="component" value="Unassembled WGS sequence"/>
</dbReference>
<evidence type="ECO:0000256" key="5">
    <source>
        <dbReference type="ARBA" id="ARBA00023136"/>
    </source>
</evidence>
<dbReference type="InterPro" id="IPR013122">
    <property type="entry name" value="PKD1_2_channel"/>
</dbReference>
<evidence type="ECO:0000256" key="3">
    <source>
        <dbReference type="ARBA" id="ARBA00022737"/>
    </source>
</evidence>
<feature type="transmembrane region" description="Helical" evidence="7">
    <location>
        <begin position="84"/>
        <end position="102"/>
    </location>
</feature>
<dbReference type="Gene3D" id="1.10.287.70">
    <property type="match status" value="1"/>
</dbReference>
<feature type="region of interest" description="Disordered" evidence="6">
    <location>
        <begin position="464"/>
        <end position="523"/>
    </location>
</feature>
<keyword evidence="4 7" id="KW-1133">Transmembrane helix</keyword>
<dbReference type="OrthoDB" id="434761at2759"/>
<evidence type="ECO:0000256" key="7">
    <source>
        <dbReference type="SAM" id="Phobius"/>
    </source>
</evidence>